<evidence type="ECO:0000313" key="6">
    <source>
        <dbReference type="Proteomes" id="UP000027361"/>
    </source>
</evidence>
<dbReference type="InterPro" id="IPR035979">
    <property type="entry name" value="RBD_domain_sf"/>
</dbReference>
<accession>A0A066VTF2</accession>
<dbReference type="SMART" id="SM00360">
    <property type="entry name" value="RRM"/>
    <property type="match status" value="2"/>
</dbReference>
<feature type="region of interest" description="Disordered" evidence="3">
    <location>
        <begin position="202"/>
        <end position="242"/>
    </location>
</feature>
<dbReference type="Proteomes" id="UP000027361">
    <property type="component" value="Unassembled WGS sequence"/>
</dbReference>
<evidence type="ECO:0000256" key="3">
    <source>
        <dbReference type="SAM" id="MobiDB-lite"/>
    </source>
</evidence>
<protein>
    <recommendedName>
        <fullName evidence="4">RRM domain-containing protein</fullName>
    </recommendedName>
</protein>
<dbReference type="InterPro" id="IPR000504">
    <property type="entry name" value="RRM_dom"/>
</dbReference>
<proteinExistence type="predicted"/>
<organism evidence="5 6">
    <name type="scientific">Tilletiaria anomala (strain ATCC 24038 / CBS 436.72 / UBC 951)</name>
    <dbReference type="NCBI Taxonomy" id="1037660"/>
    <lineage>
        <taxon>Eukaryota</taxon>
        <taxon>Fungi</taxon>
        <taxon>Dikarya</taxon>
        <taxon>Basidiomycota</taxon>
        <taxon>Ustilaginomycotina</taxon>
        <taxon>Exobasidiomycetes</taxon>
        <taxon>Georgefischeriales</taxon>
        <taxon>Tilletiariaceae</taxon>
        <taxon>Tilletiaria</taxon>
    </lineage>
</organism>
<dbReference type="PROSITE" id="PS50102">
    <property type="entry name" value="RRM"/>
    <property type="match status" value="1"/>
</dbReference>
<keyword evidence="6" id="KW-1185">Reference proteome</keyword>
<dbReference type="Pfam" id="PF00076">
    <property type="entry name" value="RRM_1"/>
    <property type="match status" value="2"/>
</dbReference>
<dbReference type="RefSeq" id="XP_013242414.1">
    <property type="nucleotide sequence ID" value="XM_013386960.1"/>
</dbReference>
<gene>
    <name evidence="5" type="ORF">K437DRAFT_151639</name>
</gene>
<keyword evidence="1 2" id="KW-0694">RNA-binding</keyword>
<dbReference type="OrthoDB" id="439808at2759"/>
<dbReference type="HOGENOM" id="CLU_435533_0_0_1"/>
<feature type="compositionally biased region" description="Low complexity" evidence="3">
    <location>
        <begin position="491"/>
        <end position="501"/>
    </location>
</feature>
<dbReference type="PANTHER" id="PTHR23189">
    <property type="entry name" value="RNA RECOGNITION MOTIF-CONTAINING"/>
    <property type="match status" value="1"/>
</dbReference>
<feature type="compositionally biased region" description="Polar residues" evidence="3">
    <location>
        <begin position="536"/>
        <end position="547"/>
    </location>
</feature>
<evidence type="ECO:0000256" key="1">
    <source>
        <dbReference type="ARBA" id="ARBA00022884"/>
    </source>
</evidence>
<dbReference type="SUPFAM" id="SSF54928">
    <property type="entry name" value="RNA-binding domain, RBD"/>
    <property type="match status" value="1"/>
</dbReference>
<feature type="region of interest" description="Disordered" evidence="3">
    <location>
        <begin position="529"/>
        <end position="562"/>
    </location>
</feature>
<feature type="compositionally biased region" description="Low complexity" evidence="3">
    <location>
        <begin position="444"/>
        <end position="462"/>
    </location>
</feature>
<dbReference type="GeneID" id="25261645"/>
<feature type="compositionally biased region" description="Basic and acidic residues" evidence="3">
    <location>
        <begin position="209"/>
        <end position="242"/>
    </location>
</feature>
<dbReference type="AlphaFoldDB" id="A0A066VTF2"/>
<dbReference type="InParanoid" id="A0A066VTF2"/>
<name>A0A066VTF2_TILAU</name>
<feature type="compositionally biased region" description="Low complexity" evidence="3">
    <location>
        <begin position="28"/>
        <end position="58"/>
    </location>
</feature>
<evidence type="ECO:0000313" key="5">
    <source>
        <dbReference type="EMBL" id="KDN43553.1"/>
    </source>
</evidence>
<dbReference type="Gene3D" id="3.30.70.330">
    <property type="match status" value="2"/>
</dbReference>
<feature type="compositionally biased region" description="Gly residues" evidence="3">
    <location>
        <begin position="16"/>
        <end position="27"/>
    </location>
</feature>
<reference evidence="5 6" key="1">
    <citation type="submission" date="2014-05" db="EMBL/GenBank/DDBJ databases">
        <title>Draft genome sequence of a rare smut relative, Tilletiaria anomala UBC 951.</title>
        <authorList>
            <consortium name="DOE Joint Genome Institute"/>
            <person name="Toome M."/>
            <person name="Kuo A."/>
            <person name="Henrissat B."/>
            <person name="Lipzen A."/>
            <person name="Tritt A."/>
            <person name="Yoshinaga Y."/>
            <person name="Zane M."/>
            <person name="Barry K."/>
            <person name="Grigoriev I.V."/>
            <person name="Spatafora J.W."/>
            <person name="Aimea M.C."/>
        </authorList>
    </citation>
    <scope>NUCLEOTIDE SEQUENCE [LARGE SCALE GENOMIC DNA]</scope>
    <source>
        <strain evidence="5 6">UBC 951</strain>
    </source>
</reference>
<feature type="region of interest" description="Disordered" evidence="3">
    <location>
        <begin position="1"/>
        <end position="75"/>
    </location>
</feature>
<evidence type="ECO:0000259" key="4">
    <source>
        <dbReference type="PROSITE" id="PS50102"/>
    </source>
</evidence>
<dbReference type="GO" id="GO:0003723">
    <property type="term" value="F:RNA binding"/>
    <property type="evidence" value="ECO:0007669"/>
    <property type="project" value="UniProtKB-UniRule"/>
</dbReference>
<comment type="caution">
    <text evidence="5">The sequence shown here is derived from an EMBL/GenBank/DDBJ whole genome shotgun (WGS) entry which is preliminary data.</text>
</comment>
<dbReference type="STRING" id="1037660.A0A066VTF2"/>
<evidence type="ECO:0000256" key="2">
    <source>
        <dbReference type="PROSITE-ProRule" id="PRU00176"/>
    </source>
</evidence>
<dbReference type="InterPro" id="IPR012677">
    <property type="entry name" value="Nucleotide-bd_a/b_plait_sf"/>
</dbReference>
<feature type="domain" description="RRM" evidence="4">
    <location>
        <begin position="246"/>
        <end position="319"/>
    </location>
</feature>
<dbReference type="OMA" id="ECITEGE"/>
<feature type="compositionally biased region" description="Pro residues" evidence="3">
    <location>
        <begin position="478"/>
        <end position="490"/>
    </location>
</feature>
<dbReference type="EMBL" id="JMSN01000060">
    <property type="protein sequence ID" value="KDN43553.1"/>
    <property type="molecule type" value="Genomic_DNA"/>
</dbReference>
<feature type="region of interest" description="Disordered" evidence="3">
    <location>
        <begin position="419"/>
        <end position="464"/>
    </location>
</feature>
<sequence length="598" mass="63256">MNRHHPYGGYDARPAGRGGSAGRGLGQVRGPTYSHPAQQHQQQQAVQFPQDAYGAPGPSSYPPGPEQSYAYGGSGGANVQASMGISHGGMNPHAGMPPAAPPSYGYGIMASQSAPYGAPGPSQAPVRPPYNAGGGGYAGPPPAHFAPAAPPALPYPGAATGFDHYAQGQRIDGPPMNMQMPPATLYEQYSGYGGGGVYGSEPTGSAAVEDVRPRDGRKGRQEARGISRKETNDLKEERMKKERPGRTLFLRNIDFDTDPAEVQARFRTFGEITKFFDLTGKRGLAFCTYYDIRAAEAAKAAMQDFEFNGRKLDIHYSLPKEEDQQKRCDRDKNQGTLFVLLRKGSRALQDADVYQVFLPFGEIKSIRRYKDQSHTRFLEFYDSRACQAAHDSMNGTKYLDGEWDLKFAWDLSVAAVIGTQGGQGPAQGRAQDGRGRGGGGGSSARGPQQQQQQQMPAGLQGSPPHLYRVADARVRYPGPGPFAQVPPAPPVAATGTGASPTEANRSLDPNRLEQAQKVQQLLASLKTMGAVPAPSQPHQQATPTNSCPVASLPPPAQLASAPASVPVSAATAQAPSSLPANLAALLGSLQASAQNAPS</sequence>
<feature type="region of interest" description="Disordered" evidence="3">
    <location>
        <begin position="478"/>
        <end position="506"/>
    </location>
</feature>